<reference evidence="4" key="1">
    <citation type="submission" date="2023-05" db="EMBL/GenBank/DDBJ databases">
        <authorList>
            <person name="Stuckert A."/>
        </authorList>
    </citation>
    <scope>NUCLEOTIDE SEQUENCE</scope>
</reference>
<protein>
    <recommendedName>
        <fullName evidence="3">IF rod domain-containing protein</fullName>
    </recommendedName>
</protein>
<feature type="domain" description="IF rod" evidence="3">
    <location>
        <begin position="16"/>
        <end position="92"/>
    </location>
</feature>
<dbReference type="Gene3D" id="1.20.5.1160">
    <property type="entry name" value="Vasodilator-stimulated phosphoprotein"/>
    <property type="match status" value="1"/>
</dbReference>
<dbReference type="EMBL" id="CATNWA010014586">
    <property type="protein sequence ID" value="CAI9573652.1"/>
    <property type="molecule type" value="Genomic_DNA"/>
</dbReference>
<keyword evidence="2" id="KW-0175">Coiled coil</keyword>
<evidence type="ECO:0000259" key="3">
    <source>
        <dbReference type="Pfam" id="PF00038"/>
    </source>
</evidence>
<keyword evidence="1" id="KW-0403">Intermediate filament</keyword>
<dbReference type="PANTHER" id="PTHR45652:SF5">
    <property type="entry name" value="VIMENTIN"/>
    <property type="match status" value="1"/>
</dbReference>
<accession>A0ABN9DQF7</accession>
<dbReference type="Pfam" id="PF00038">
    <property type="entry name" value="Filament"/>
    <property type="match status" value="1"/>
</dbReference>
<sequence length="192" mass="21575">MDLTLADAINLKCKANKKAAMQELNDFTDKVCFLEQQNKVLLAELEQLKGKGTSRVGDLYEGEISDLHRQVYLFTKEKASMEVERDNLAGYINTIHPNVVFHLWVEGGGLDHLLVAQREESSTGSSEEGGPEPRLGFLRRGAHTLDWEFLRSEVQCLDQGILRGGFQHIDRGSSKGRIMYWILRGGNGKMVP</sequence>
<dbReference type="InterPro" id="IPR039008">
    <property type="entry name" value="IF_rod_dom"/>
</dbReference>
<proteinExistence type="predicted"/>
<dbReference type="InterPro" id="IPR050405">
    <property type="entry name" value="Intermediate_filament"/>
</dbReference>
<evidence type="ECO:0000313" key="5">
    <source>
        <dbReference type="Proteomes" id="UP001162483"/>
    </source>
</evidence>
<evidence type="ECO:0000256" key="1">
    <source>
        <dbReference type="ARBA" id="ARBA00022754"/>
    </source>
</evidence>
<organism evidence="4 5">
    <name type="scientific">Staurois parvus</name>
    <dbReference type="NCBI Taxonomy" id="386267"/>
    <lineage>
        <taxon>Eukaryota</taxon>
        <taxon>Metazoa</taxon>
        <taxon>Chordata</taxon>
        <taxon>Craniata</taxon>
        <taxon>Vertebrata</taxon>
        <taxon>Euteleostomi</taxon>
        <taxon>Amphibia</taxon>
        <taxon>Batrachia</taxon>
        <taxon>Anura</taxon>
        <taxon>Neobatrachia</taxon>
        <taxon>Ranoidea</taxon>
        <taxon>Ranidae</taxon>
        <taxon>Staurois</taxon>
    </lineage>
</organism>
<gene>
    <name evidence="4" type="ORF">SPARVUS_LOCUS7799623</name>
</gene>
<name>A0ABN9DQF7_9NEOB</name>
<dbReference type="PANTHER" id="PTHR45652">
    <property type="entry name" value="GLIAL FIBRILLARY ACIDIC PROTEIN"/>
    <property type="match status" value="1"/>
</dbReference>
<dbReference type="SUPFAM" id="SSF64593">
    <property type="entry name" value="Intermediate filament protein, coiled coil region"/>
    <property type="match status" value="1"/>
</dbReference>
<evidence type="ECO:0000313" key="4">
    <source>
        <dbReference type="EMBL" id="CAI9573652.1"/>
    </source>
</evidence>
<evidence type="ECO:0000256" key="2">
    <source>
        <dbReference type="ARBA" id="ARBA00023054"/>
    </source>
</evidence>
<dbReference type="Proteomes" id="UP001162483">
    <property type="component" value="Unassembled WGS sequence"/>
</dbReference>
<comment type="caution">
    <text evidence="4">The sequence shown here is derived from an EMBL/GenBank/DDBJ whole genome shotgun (WGS) entry which is preliminary data.</text>
</comment>
<keyword evidence="5" id="KW-1185">Reference proteome</keyword>